<sequence>MSAPALPFSKVRRVGTTVYLSGELGLLDDGTVPAGIEAQTHQTLDRIAATLKGEGLTLADVVSCTCYLANKADFAAFNAAYKTYFTDPLPVRTTVEAPLMIDALVEITVIAAASA</sequence>
<reference evidence="1 2" key="1">
    <citation type="submission" date="2021-04" db="EMBL/GenBank/DDBJ databases">
        <title>Whole genome sequence of Jiella sp. KSK16Y-1.</title>
        <authorList>
            <person name="Tuo L."/>
        </authorList>
    </citation>
    <scope>NUCLEOTIDE SEQUENCE [LARGE SCALE GENOMIC DNA]</scope>
    <source>
        <strain evidence="1 2">KSK16Y-1</strain>
    </source>
</reference>
<proteinExistence type="predicted"/>
<dbReference type="Proteomes" id="UP000678276">
    <property type="component" value="Unassembled WGS sequence"/>
</dbReference>
<evidence type="ECO:0000313" key="2">
    <source>
        <dbReference type="Proteomes" id="UP000678276"/>
    </source>
</evidence>
<keyword evidence="2" id="KW-1185">Reference proteome</keyword>
<dbReference type="CDD" id="cd00448">
    <property type="entry name" value="YjgF_YER057c_UK114_family"/>
    <property type="match status" value="1"/>
</dbReference>
<name>A0ABS4BEZ1_9HYPH</name>
<dbReference type="SUPFAM" id="SSF55298">
    <property type="entry name" value="YjgF-like"/>
    <property type="match status" value="1"/>
</dbReference>
<organism evidence="1 2">
    <name type="scientific">Jiella mangrovi</name>
    <dbReference type="NCBI Taxonomy" id="2821407"/>
    <lineage>
        <taxon>Bacteria</taxon>
        <taxon>Pseudomonadati</taxon>
        <taxon>Pseudomonadota</taxon>
        <taxon>Alphaproteobacteria</taxon>
        <taxon>Hyphomicrobiales</taxon>
        <taxon>Aurantimonadaceae</taxon>
        <taxon>Jiella</taxon>
    </lineage>
</organism>
<accession>A0ABS4BEZ1</accession>
<dbReference type="Pfam" id="PF01042">
    <property type="entry name" value="Ribonuc_L-PSP"/>
    <property type="match status" value="1"/>
</dbReference>
<dbReference type="PANTHER" id="PTHR11803:SF39">
    <property type="entry name" value="2-IMINOBUTANOATE_2-IMINOPROPANOATE DEAMINASE"/>
    <property type="match status" value="1"/>
</dbReference>
<dbReference type="InterPro" id="IPR035959">
    <property type="entry name" value="RutC-like_sf"/>
</dbReference>
<comment type="caution">
    <text evidence="1">The sequence shown here is derived from an EMBL/GenBank/DDBJ whole genome shotgun (WGS) entry which is preliminary data.</text>
</comment>
<evidence type="ECO:0000313" key="1">
    <source>
        <dbReference type="EMBL" id="MBP0615097.1"/>
    </source>
</evidence>
<protein>
    <submittedName>
        <fullName evidence="1">RidA family protein</fullName>
    </submittedName>
</protein>
<dbReference type="PANTHER" id="PTHR11803">
    <property type="entry name" value="2-IMINOBUTANOATE/2-IMINOPROPANOATE DEAMINASE RIDA"/>
    <property type="match status" value="1"/>
</dbReference>
<gene>
    <name evidence="1" type="ORF">J6595_05850</name>
</gene>
<dbReference type="RefSeq" id="WP_209593522.1">
    <property type="nucleotide sequence ID" value="NZ_JAGJCF010000003.1"/>
</dbReference>
<dbReference type="EMBL" id="JAGJCF010000003">
    <property type="protein sequence ID" value="MBP0615097.1"/>
    <property type="molecule type" value="Genomic_DNA"/>
</dbReference>
<dbReference type="Gene3D" id="3.30.1330.40">
    <property type="entry name" value="RutC-like"/>
    <property type="match status" value="1"/>
</dbReference>
<dbReference type="InterPro" id="IPR006175">
    <property type="entry name" value="YjgF/YER057c/UK114"/>
</dbReference>